<dbReference type="InterPro" id="IPR036397">
    <property type="entry name" value="RNaseH_sf"/>
</dbReference>
<organism evidence="2 3">
    <name type="scientific">Duganella fentianensis</name>
    <dbReference type="NCBI Taxonomy" id="2692177"/>
    <lineage>
        <taxon>Bacteria</taxon>
        <taxon>Pseudomonadati</taxon>
        <taxon>Pseudomonadota</taxon>
        <taxon>Betaproteobacteria</taxon>
        <taxon>Burkholderiales</taxon>
        <taxon>Oxalobacteraceae</taxon>
        <taxon>Telluria group</taxon>
        <taxon>Duganella</taxon>
    </lineage>
</organism>
<feature type="domain" description="Integrase catalytic" evidence="1">
    <location>
        <begin position="222"/>
        <end position="451"/>
    </location>
</feature>
<dbReference type="GO" id="GO:0003676">
    <property type="term" value="F:nucleic acid binding"/>
    <property type="evidence" value="ECO:0007669"/>
    <property type="project" value="InterPro"/>
</dbReference>
<sequence length="660" mass="73259">MNRRRDDLQNIDTSAWAAVDPNALAAAKRKTFEARYEAINLYATGQTLREIEKRTGINSRQLYGLLDRCLTQADDGRLVGFRGLLKHDRFGSYARTAKLPAEYSASGRGLVGAFAFLLEQHPPLAQWLTQKIRKHAVTLHQVSTDGPLKTRLNGLGNLHAGFLTQCRAVGITAADYPLNTDRMGIRSLSAYVTAQILTNFGDAARTAGATHLKGMPGGGGRGAVRPYQMVEFDGHRLDVRLKIVIRDPLGFEQEFEVERIWLLVIIDVCTRAVLGYHLVLSREYSRYDVIKTIEQALTPHRPRTFTLPGVGYGSAGGFPSGKLPELGYAIWERMRLDNAKANLASDTMTALCEFIGCAADAGPLHHPDDRPYIERFFGTVASTLSSRLPGYTGSNPKDLRRALADPKGNLRLFVSLAEMEELMEASIAGYNATPHDGLNGRTPLEAMEYLVRGKGQMIWWLPEAKRRTMCLMQTAHRCRVRGYLAQGTRPHINLFQVRYTSEVLAASGALLGRELRVYYNSDDLRTVRAFLADGSELGILRAQGAWGEIRHDLKLRREIMKLRAKKRLAFTVTQEFIDRFVEEKRKKAKHSRHAASDLERTMRTLANAPTVNTPPGQPKTVPVAPAAPLPAATDSALPAQIPQKIEPQELTIPSGFTTVI</sequence>
<accession>A0A845I2U0</accession>
<comment type="caution">
    <text evidence="2">The sequence shown here is derived from an EMBL/GenBank/DDBJ whole genome shotgun (WGS) entry which is preliminary data.</text>
</comment>
<dbReference type="AlphaFoldDB" id="A0A845I2U0"/>
<dbReference type="RefSeq" id="WP_161036970.1">
    <property type="nucleotide sequence ID" value="NZ_WWCL01000006.1"/>
</dbReference>
<evidence type="ECO:0000313" key="2">
    <source>
        <dbReference type="EMBL" id="MYN47569.1"/>
    </source>
</evidence>
<keyword evidence="3" id="KW-1185">Reference proteome</keyword>
<dbReference type="InterPro" id="IPR012337">
    <property type="entry name" value="RNaseH-like_sf"/>
</dbReference>
<dbReference type="Proteomes" id="UP000444316">
    <property type="component" value="Unassembled WGS sequence"/>
</dbReference>
<evidence type="ECO:0000313" key="3">
    <source>
        <dbReference type="Proteomes" id="UP000444316"/>
    </source>
</evidence>
<dbReference type="EMBL" id="WWCL01000006">
    <property type="protein sequence ID" value="MYN47569.1"/>
    <property type="molecule type" value="Genomic_DNA"/>
</dbReference>
<evidence type="ECO:0000259" key="1">
    <source>
        <dbReference type="PROSITE" id="PS50994"/>
    </source>
</evidence>
<dbReference type="PROSITE" id="PS50994">
    <property type="entry name" value="INTEGRASE"/>
    <property type="match status" value="1"/>
</dbReference>
<reference evidence="2" key="1">
    <citation type="submission" date="2019-12" db="EMBL/GenBank/DDBJ databases">
        <title>Novel species isolated from a subtropical stream in China.</title>
        <authorList>
            <person name="Lu H."/>
        </authorList>
    </citation>
    <scope>NUCLEOTIDE SEQUENCE [LARGE SCALE GENOMIC DNA]</scope>
    <source>
        <strain evidence="2">FT93W</strain>
    </source>
</reference>
<name>A0A845I2U0_9BURK</name>
<proteinExistence type="predicted"/>
<dbReference type="GO" id="GO:0015074">
    <property type="term" value="P:DNA integration"/>
    <property type="evidence" value="ECO:0007669"/>
    <property type="project" value="InterPro"/>
</dbReference>
<gene>
    <name evidence="2" type="ORF">GTP23_21205</name>
</gene>
<dbReference type="InterPro" id="IPR001584">
    <property type="entry name" value="Integrase_cat-core"/>
</dbReference>
<dbReference type="Gene3D" id="3.30.420.10">
    <property type="entry name" value="Ribonuclease H-like superfamily/Ribonuclease H"/>
    <property type="match status" value="1"/>
</dbReference>
<dbReference type="SUPFAM" id="SSF53098">
    <property type="entry name" value="Ribonuclease H-like"/>
    <property type="match status" value="1"/>
</dbReference>
<protein>
    <submittedName>
        <fullName evidence="2">DDE-type integrase/transposase/recombinase</fullName>
    </submittedName>
</protein>